<proteinExistence type="predicted"/>
<evidence type="ECO:0000313" key="3">
    <source>
        <dbReference type="Proteomes" id="UP000261680"/>
    </source>
</evidence>
<dbReference type="KEGG" id="umr:121103145"/>
<feature type="compositionally biased region" description="Low complexity" evidence="1">
    <location>
        <begin position="228"/>
        <end position="267"/>
    </location>
</feature>
<dbReference type="RefSeq" id="XP_040488256.1">
    <property type="nucleotide sequence ID" value="XM_040632322.1"/>
</dbReference>
<feature type="compositionally biased region" description="Low complexity" evidence="1">
    <location>
        <begin position="276"/>
        <end position="293"/>
    </location>
</feature>
<dbReference type="GeneID" id="121103145"/>
<evidence type="ECO:0000313" key="4">
    <source>
        <dbReference type="RefSeq" id="XP_040488256.1"/>
    </source>
</evidence>
<keyword evidence="2" id="KW-0472">Membrane</keyword>
<keyword evidence="2" id="KW-0812">Transmembrane</keyword>
<feature type="region of interest" description="Disordered" evidence="1">
    <location>
        <begin position="228"/>
        <end position="306"/>
    </location>
</feature>
<feature type="transmembrane region" description="Helical" evidence="2">
    <location>
        <begin position="12"/>
        <end position="29"/>
    </location>
</feature>
<dbReference type="AlphaFoldDB" id="A0A8M1FY12"/>
<sequence length="428" mass="44380">MTVYKCLYHDLFIFKITVITVTITILIIITNEVIAPRVGEPQAEKEGSREAPPLPGRGLGLQPGLGGPWVRGAQARLGCAQRRLIFVATRARPPLLKVQLQQGPAVHGLQLLEPGPQGPGAAWLVLEATASRPPVRAGLLGALGGSGRLCGRPVATLAGKPQGLTEETAVLALQPPVFQPQPGVLFAQPRVLPVPLVPRADGLQVARSQVGEPLLQLLSGAARTASPARAASDAATPTSPARAALPAAAPTAVPTAAAPAPSGATTHAPHRSCPNRAASAVGRGAGAEARATSGPGGAAGATAEEEKRWRAAAAGLRPEGAGNLRGLRRVLSPVVELPPWACDLWPAHTQCPRGALCCSALWQREGESVYPQLGSAGRFRAGLGTAGTSRPRPAIQRNHQRLPFSLHDNLKANNSHKIVSSETDMWAS</sequence>
<organism evidence="3 4">
    <name type="scientific">Ursus maritimus</name>
    <name type="common">Polar bear</name>
    <name type="synonym">Thalarctos maritimus</name>
    <dbReference type="NCBI Taxonomy" id="29073"/>
    <lineage>
        <taxon>Eukaryota</taxon>
        <taxon>Metazoa</taxon>
        <taxon>Chordata</taxon>
        <taxon>Craniata</taxon>
        <taxon>Vertebrata</taxon>
        <taxon>Euteleostomi</taxon>
        <taxon>Mammalia</taxon>
        <taxon>Eutheria</taxon>
        <taxon>Laurasiatheria</taxon>
        <taxon>Carnivora</taxon>
        <taxon>Caniformia</taxon>
        <taxon>Ursidae</taxon>
        <taxon>Ursus</taxon>
    </lineage>
</organism>
<accession>A0A8M1FY12</accession>
<protein>
    <submittedName>
        <fullName evidence="4">Uncharacterized protein LOC121103145</fullName>
    </submittedName>
</protein>
<name>A0A8M1FY12_URSMA</name>
<keyword evidence="3" id="KW-1185">Reference proteome</keyword>
<keyword evidence="2" id="KW-1133">Transmembrane helix</keyword>
<gene>
    <name evidence="4" type="primary">LOC121103145</name>
</gene>
<evidence type="ECO:0000256" key="1">
    <source>
        <dbReference type="SAM" id="MobiDB-lite"/>
    </source>
</evidence>
<evidence type="ECO:0000256" key="2">
    <source>
        <dbReference type="SAM" id="Phobius"/>
    </source>
</evidence>
<dbReference type="Proteomes" id="UP000261680">
    <property type="component" value="Unplaced"/>
</dbReference>
<reference evidence="4" key="1">
    <citation type="submission" date="2025-08" db="UniProtKB">
        <authorList>
            <consortium name="RefSeq"/>
        </authorList>
    </citation>
    <scope>IDENTIFICATION</scope>
    <source>
        <tissue evidence="4">Whole blood</tissue>
    </source>
</reference>